<accession>A0A6L9MVK5</accession>
<dbReference type="Proteomes" id="UP000478837">
    <property type="component" value="Unassembled WGS sequence"/>
</dbReference>
<dbReference type="GO" id="GO:0000155">
    <property type="term" value="F:phosphorelay sensor kinase activity"/>
    <property type="evidence" value="ECO:0007669"/>
    <property type="project" value="InterPro"/>
</dbReference>
<dbReference type="SUPFAM" id="SSF47384">
    <property type="entry name" value="Homodimeric domain of signal transducing histidine kinase"/>
    <property type="match status" value="1"/>
</dbReference>
<protein>
    <recommendedName>
        <fullName evidence="3">Histidine kinase</fullName>
    </recommendedName>
</protein>
<evidence type="ECO:0008006" key="3">
    <source>
        <dbReference type="Google" id="ProtNLM"/>
    </source>
</evidence>
<organism evidence="1 2">
    <name type="scientific">Alteromonas hispanica</name>
    <dbReference type="NCBI Taxonomy" id="315421"/>
    <lineage>
        <taxon>Bacteria</taxon>
        <taxon>Pseudomonadati</taxon>
        <taxon>Pseudomonadota</taxon>
        <taxon>Gammaproteobacteria</taxon>
        <taxon>Alteromonadales</taxon>
        <taxon>Alteromonadaceae</taxon>
        <taxon>Alteromonas/Salinimonas group</taxon>
        <taxon>Alteromonas</taxon>
    </lineage>
</organism>
<dbReference type="Gene3D" id="1.10.287.130">
    <property type="match status" value="1"/>
</dbReference>
<dbReference type="EMBL" id="JAAAWP010000007">
    <property type="protein sequence ID" value="NDW22242.1"/>
    <property type="molecule type" value="Genomic_DNA"/>
</dbReference>
<sequence>MTNEEFSKMSVYVHDARKPLNRISMQAELIKMALNGDIPTQKAVDALDKIIASSKDCSNTLSEMTSELSETVSDSAK</sequence>
<evidence type="ECO:0000313" key="2">
    <source>
        <dbReference type="Proteomes" id="UP000478837"/>
    </source>
</evidence>
<dbReference type="RefSeq" id="WP_163112073.1">
    <property type="nucleotide sequence ID" value="NZ_JAAAWP010000007.1"/>
</dbReference>
<comment type="caution">
    <text evidence="1">The sequence shown here is derived from an EMBL/GenBank/DDBJ whole genome shotgun (WGS) entry which is preliminary data.</text>
</comment>
<evidence type="ECO:0000313" key="1">
    <source>
        <dbReference type="EMBL" id="NDW22242.1"/>
    </source>
</evidence>
<dbReference type="AlphaFoldDB" id="A0A6L9MVK5"/>
<proteinExistence type="predicted"/>
<keyword evidence="2" id="KW-1185">Reference proteome</keyword>
<gene>
    <name evidence="1" type="ORF">GTW09_11965</name>
</gene>
<reference evidence="1 2" key="1">
    <citation type="submission" date="2020-01" db="EMBL/GenBank/DDBJ databases">
        <title>Genomes of bacteria type strains.</title>
        <authorList>
            <person name="Chen J."/>
            <person name="Zhu S."/>
            <person name="Yang J."/>
        </authorList>
    </citation>
    <scope>NUCLEOTIDE SEQUENCE [LARGE SCALE GENOMIC DNA]</scope>
    <source>
        <strain evidence="1 2">LMG 22958</strain>
    </source>
</reference>
<dbReference type="InterPro" id="IPR036097">
    <property type="entry name" value="HisK_dim/P_sf"/>
</dbReference>
<name>A0A6L9MVK5_9ALTE</name>